<feature type="transmembrane region" description="Helical" evidence="1">
    <location>
        <begin position="21"/>
        <end position="43"/>
    </location>
</feature>
<accession>F9W7K3</accession>
<dbReference type="EMBL" id="CAEQ01001045">
    <property type="protein sequence ID" value="CCD13170.1"/>
    <property type="molecule type" value="Genomic_DNA"/>
</dbReference>
<evidence type="ECO:0000313" key="3">
    <source>
        <dbReference type="Proteomes" id="UP000000702"/>
    </source>
</evidence>
<reference evidence="2 3" key="2">
    <citation type="journal article" date="2012" name="Proc. Natl. Acad. Sci. U.S.A.">
        <title>Antigenic diversity is generated by distinct evolutionary mechanisms in African trypanosome species.</title>
        <authorList>
            <person name="Jackson A.P."/>
            <person name="Berry A."/>
            <person name="Aslett M."/>
            <person name="Allison H.C."/>
            <person name="Burton P."/>
            <person name="Vavrova-Anderson J."/>
            <person name="Brown R."/>
            <person name="Browne H."/>
            <person name="Corton N."/>
            <person name="Hauser H."/>
            <person name="Gamble J."/>
            <person name="Gilderthorp R."/>
            <person name="Marcello L."/>
            <person name="McQuillan J."/>
            <person name="Otto T.D."/>
            <person name="Quail M.A."/>
            <person name="Sanders M.J."/>
            <person name="van Tonder A."/>
            <person name="Ginger M.L."/>
            <person name="Field M.C."/>
            <person name="Barry J.D."/>
            <person name="Hertz-Fowler C."/>
            <person name="Berriman M."/>
        </authorList>
    </citation>
    <scope>NUCLEOTIDE SEQUENCE [LARGE SCALE GENOMIC DNA]</scope>
    <source>
        <strain evidence="2 3">IL3000</strain>
    </source>
</reference>
<dbReference type="AlphaFoldDB" id="F9W7K3"/>
<evidence type="ECO:0000313" key="2">
    <source>
        <dbReference type="EMBL" id="CCD13170.1"/>
    </source>
</evidence>
<organism evidence="2 3">
    <name type="scientific">Trypanosoma congolense (strain IL3000)</name>
    <dbReference type="NCBI Taxonomy" id="1068625"/>
    <lineage>
        <taxon>Eukaryota</taxon>
        <taxon>Discoba</taxon>
        <taxon>Euglenozoa</taxon>
        <taxon>Kinetoplastea</taxon>
        <taxon>Metakinetoplastina</taxon>
        <taxon>Trypanosomatida</taxon>
        <taxon>Trypanosomatidae</taxon>
        <taxon>Trypanosoma</taxon>
        <taxon>Nannomonas</taxon>
    </lineage>
</organism>
<protein>
    <submittedName>
        <fullName evidence="2">WGS project CAEQ00000000 data, annotated contig 1622</fullName>
    </submittedName>
</protein>
<name>F9W7K3_TRYCI</name>
<keyword evidence="1" id="KW-1133">Transmembrane helix</keyword>
<gene>
    <name evidence="2" type="ORF">TCIL3000_0_39440</name>
</gene>
<comment type="caution">
    <text evidence="2">The sequence shown here is derived from an EMBL/GenBank/DDBJ whole genome shotgun (WGS) entry which is preliminary data.</text>
</comment>
<sequence>MPFGCASLFKLIGRSLSGNEVSFPTFSSLFISFFTFFFVSWVLVSSSAVPSHPQLVCVGLSTVQHTAIIALVPIYIILCSILYFSLPLADLFYWLSLLPAFFSFGKEREAVYIHTLLYCKGIIGFDHILDVWLSCCILSGHAWTTLQQIIVDIKPFRTQRHCKILVSQHHCMCSTS</sequence>
<keyword evidence="1" id="KW-0812">Transmembrane</keyword>
<dbReference type="VEuPathDB" id="TriTrypDB:TcIL3000_0_39440"/>
<keyword evidence="3" id="KW-1185">Reference proteome</keyword>
<reference evidence="3" key="1">
    <citation type="submission" date="2011-07" db="EMBL/GenBank/DDBJ databases">
        <title>Divergent evolution of antigenic variation in African trypanosomes.</title>
        <authorList>
            <person name="Jackson A.P."/>
            <person name="Berry A."/>
            <person name="Allison H.C."/>
            <person name="Burton P."/>
            <person name="Anderson J."/>
            <person name="Aslett M."/>
            <person name="Brown R."/>
            <person name="Corton N."/>
            <person name="Harris D."/>
            <person name="Hauser H."/>
            <person name="Gamble J."/>
            <person name="Gilderthorp R."/>
            <person name="McQuillan J."/>
            <person name="Quail M.A."/>
            <person name="Sanders M."/>
            <person name="Van Tonder A."/>
            <person name="Ginger M.L."/>
            <person name="Donelson J.E."/>
            <person name="Field M.C."/>
            <person name="Barry J.D."/>
            <person name="Berriman M."/>
            <person name="Hertz-Fowler C."/>
        </authorList>
    </citation>
    <scope>NUCLEOTIDE SEQUENCE [LARGE SCALE GENOMIC DNA]</scope>
    <source>
        <strain evidence="3">IL3000</strain>
    </source>
</reference>
<keyword evidence="1" id="KW-0472">Membrane</keyword>
<evidence type="ECO:0000256" key="1">
    <source>
        <dbReference type="SAM" id="Phobius"/>
    </source>
</evidence>
<proteinExistence type="predicted"/>
<feature type="transmembrane region" description="Helical" evidence="1">
    <location>
        <begin position="63"/>
        <end position="86"/>
    </location>
</feature>
<dbReference type="Proteomes" id="UP000000702">
    <property type="component" value="Unassembled WGS sequence"/>
</dbReference>